<feature type="domain" description="Metallo-beta-lactamase" evidence="1">
    <location>
        <begin position="37"/>
        <end position="230"/>
    </location>
</feature>
<reference evidence="2 3" key="1">
    <citation type="submission" date="2020-08" db="EMBL/GenBank/DDBJ databases">
        <title>Genomic Encyclopedia of Type Strains, Phase IV (KMG-IV): sequencing the most valuable type-strain genomes for metagenomic binning, comparative biology and taxonomic classification.</title>
        <authorList>
            <person name="Goeker M."/>
        </authorList>
    </citation>
    <scope>NUCLEOTIDE SEQUENCE [LARGE SCALE GENOMIC DNA]</scope>
    <source>
        <strain evidence="2 3">DSM 21458</strain>
    </source>
</reference>
<evidence type="ECO:0000259" key="1">
    <source>
        <dbReference type="SMART" id="SM00849"/>
    </source>
</evidence>
<dbReference type="Proteomes" id="UP000569951">
    <property type="component" value="Unassembled WGS sequence"/>
</dbReference>
<accession>A0A841HZP8</accession>
<dbReference type="SUPFAM" id="SSF56281">
    <property type="entry name" value="Metallo-hydrolase/oxidoreductase"/>
    <property type="match status" value="1"/>
</dbReference>
<evidence type="ECO:0000313" key="3">
    <source>
        <dbReference type="Proteomes" id="UP000569951"/>
    </source>
</evidence>
<gene>
    <name evidence="2" type="ORF">HNR42_001097</name>
</gene>
<dbReference type="PANTHER" id="PTHR42663">
    <property type="entry name" value="HYDROLASE C777.06C-RELATED-RELATED"/>
    <property type="match status" value="1"/>
</dbReference>
<dbReference type="GO" id="GO:0103043">
    <property type="term" value="F:phosphoribosyl 1,2-cyclic phosphate phosphodiesterase activity"/>
    <property type="evidence" value="ECO:0007669"/>
    <property type="project" value="UniProtKB-EC"/>
</dbReference>
<dbReference type="SMART" id="SM00849">
    <property type="entry name" value="Lactamase_B"/>
    <property type="match status" value="1"/>
</dbReference>
<dbReference type="Pfam" id="PF12706">
    <property type="entry name" value="Lactamase_B_2"/>
    <property type="match status" value="1"/>
</dbReference>
<dbReference type="EMBL" id="JACHHG010000003">
    <property type="protein sequence ID" value="MBB6097680.1"/>
    <property type="molecule type" value="Genomic_DNA"/>
</dbReference>
<evidence type="ECO:0000313" key="2">
    <source>
        <dbReference type="EMBL" id="MBB6097680.1"/>
    </source>
</evidence>
<dbReference type="RefSeq" id="WP_183985354.1">
    <property type="nucleotide sequence ID" value="NZ_JACHHG010000003.1"/>
</dbReference>
<dbReference type="AlphaFoldDB" id="A0A841HZP8"/>
<sequence length="260" mass="28555">MAELRFLGTSDSKGVPRWWCECPVCTDARAGGPNRRTRPSALLSAGAERLLLDFGPDLHAQLTREGITQLTHAVVTHAHNDHLLGLGDLLDAAPLGGPDPSVYAPAAVLPQVRERFGYAFRKREAVRPLPEQGLAVCGFVLRAFEVPHGFNGTSFGLRFDAPGYRWAYVTDAIDISGAVQQAWMSDLDLLVLGTTFYHEQHPRAGRSVYDVTEALELPAARTAKRVILTHLGHDVDVRCGRLPDPRFAYAREGLRLELPT</sequence>
<keyword evidence="3" id="KW-1185">Reference proteome</keyword>
<name>A0A841HZP8_9DEIO</name>
<proteinExistence type="predicted"/>
<dbReference type="Gene3D" id="3.60.15.10">
    <property type="entry name" value="Ribonuclease Z/Hydroxyacylglutathione hydrolase-like"/>
    <property type="match status" value="1"/>
</dbReference>
<protein>
    <submittedName>
        <fullName evidence="2">Phosphoribosyl 1,2-cyclic phosphate phosphodiesterase</fullName>
        <ecNumber evidence="2">3.1.4.55</ecNumber>
    </submittedName>
</protein>
<organism evidence="2 3">
    <name type="scientific">Deinobacterium chartae</name>
    <dbReference type="NCBI Taxonomy" id="521158"/>
    <lineage>
        <taxon>Bacteria</taxon>
        <taxon>Thermotogati</taxon>
        <taxon>Deinococcota</taxon>
        <taxon>Deinococci</taxon>
        <taxon>Deinococcales</taxon>
        <taxon>Deinococcaceae</taxon>
        <taxon>Deinobacterium</taxon>
    </lineage>
</organism>
<dbReference type="CDD" id="cd16279">
    <property type="entry name" value="metallo-hydrolase-like_MBL-fold"/>
    <property type="match status" value="1"/>
</dbReference>
<dbReference type="InterPro" id="IPR001279">
    <property type="entry name" value="Metallo-B-lactamas"/>
</dbReference>
<comment type="caution">
    <text evidence="2">The sequence shown here is derived from an EMBL/GenBank/DDBJ whole genome shotgun (WGS) entry which is preliminary data.</text>
</comment>
<keyword evidence="2" id="KW-0378">Hydrolase</keyword>
<dbReference type="EC" id="3.1.4.55" evidence="2"/>
<dbReference type="InterPro" id="IPR036866">
    <property type="entry name" value="RibonucZ/Hydroxyglut_hydro"/>
</dbReference>
<dbReference type="PANTHER" id="PTHR42663:SF6">
    <property type="entry name" value="HYDROLASE C777.06C-RELATED"/>
    <property type="match status" value="1"/>
</dbReference>